<comment type="caution">
    <text evidence="1">The sequence shown here is derived from an EMBL/GenBank/DDBJ whole genome shotgun (WGS) entry which is preliminary data.</text>
</comment>
<dbReference type="Proteomes" id="UP000708208">
    <property type="component" value="Unassembled WGS sequence"/>
</dbReference>
<accession>A0A8J2NQN3</accession>
<dbReference type="EMBL" id="CAJVCH010003978">
    <property type="protein sequence ID" value="CAG7651146.1"/>
    <property type="molecule type" value="Genomic_DNA"/>
</dbReference>
<organism evidence="1 2">
    <name type="scientific">Allacma fusca</name>
    <dbReference type="NCBI Taxonomy" id="39272"/>
    <lineage>
        <taxon>Eukaryota</taxon>
        <taxon>Metazoa</taxon>
        <taxon>Ecdysozoa</taxon>
        <taxon>Arthropoda</taxon>
        <taxon>Hexapoda</taxon>
        <taxon>Collembola</taxon>
        <taxon>Symphypleona</taxon>
        <taxon>Sminthuridae</taxon>
        <taxon>Allacma</taxon>
    </lineage>
</organism>
<reference evidence="1" key="1">
    <citation type="submission" date="2021-06" db="EMBL/GenBank/DDBJ databases">
        <authorList>
            <person name="Hodson N. C."/>
            <person name="Mongue J. A."/>
            <person name="Jaron S. K."/>
        </authorList>
    </citation>
    <scope>NUCLEOTIDE SEQUENCE</scope>
</reference>
<gene>
    <name evidence="1" type="ORF">AFUS01_LOCUS752</name>
</gene>
<name>A0A8J2NQN3_9HEXA</name>
<feature type="non-terminal residue" evidence="1">
    <location>
        <position position="1"/>
    </location>
</feature>
<evidence type="ECO:0000313" key="2">
    <source>
        <dbReference type="Proteomes" id="UP000708208"/>
    </source>
</evidence>
<sequence length="9" mass="1061">EVEEALDWA</sequence>
<protein>
    <submittedName>
        <fullName evidence="1">Uncharacterized protein</fullName>
    </submittedName>
</protein>
<proteinExistence type="predicted"/>
<keyword evidence="2" id="KW-1185">Reference proteome</keyword>
<evidence type="ECO:0000313" key="1">
    <source>
        <dbReference type="EMBL" id="CAG7651146.1"/>
    </source>
</evidence>